<keyword evidence="10" id="KW-0863">Zinc-finger</keyword>
<keyword evidence="12" id="KW-0862">Zinc</keyword>
<evidence type="ECO:0000256" key="5">
    <source>
        <dbReference type="ARBA" id="ARBA00012495"/>
    </source>
</evidence>
<dbReference type="Gene3D" id="3.90.640.10">
    <property type="entry name" value="Actin, Chain A, domain 4"/>
    <property type="match status" value="1"/>
</dbReference>
<proteinExistence type="inferred from homology"/>
<comment type="subcellular location">
    <subcellularLocation>
        <location evidence="1">Cytoplasm</location>
        <location evidence="1">Cytoskeleton</location>
    </subcellularLocation>
    <subcellularLocation>
        <location evidence="2">Nucleus</location>
        <location evidence="2">Nucleolus</location>
    </subcellularLocation>
    <subcellularLocation>
        <location evidence="3">Nucleus</location>
        <location evidence="3">Nucleoplasm</location>
    </subcellularLocation>
</comment>
<evidence type="ECO:0000256" key="12">
    <source>
        <dbReference type="ARBA" id="ARBA00022833"/>
    </source>
</evidence>
<dbReference type="Gene3D" id="3.30.428.10">
    <property type="entry name" value="HIT-like"/>
    <property type="match status" value="1"/>
</dbReference>
<evidence type="ECO:0000256" key="6">
    <source>
        <dbReference type="ARBA" id="ARBA00012496"/>
    </source>
</evidence>
<dbReference type="EMBL" id="AKHW03003207">
    <property type="protein sequence ID" value="KYO35029.1"/>
    <property type="molecule type" value="Genomic_DNA"/>
</dbReference>
<dbReference type="InterPro" id="IPR019808">
    <property type="entry name" value="Histidine_triad_CS"/>
</dbReference>
<dbReference type="Pfam" id="PF00022">
    <property type="entry name" value="Actin"/>
    <property type="match status" value="1"/>
</dbReference>
<evidence type="ECO:0000256" key="2">
    <source>
        <dbReference type="ARBA" id="ARBA00004604"/>
    </source>
</evidence>
<comment type="catalytic activity">
    <reaction evidence="17">
        <text>a 3'-end 2'-deoxyribonucleotide-3'-diphospho-5'-guanosine-DNA + H2O = a 3'-end 2'-deoxyribonucleotide 3'-phosphate-DNA + GMP + 2 H(+)</text>
        <dbReference type="Rhea" id="RHEA:52140"/>
        <dbReference type="Rhea" id="RHEA-COMP:13186"/>
        <dbReference type="Rhea" id="RHEA-COMP:13187"/>
        <dbReference type="ChEBI" id="CHEBI:15377"/>
        <dbReference type="ChEBI" id="CHEBI:15378"/>
        <dbReference type="ChEBI" id="CHEBI:58115"/>
        <dbReference type="ChEBI" id="CHEBI:136419"/>
        <dbReference type="ChEBI" id="CHEBI:136420"/>
        <dbReference type="EC" id="3.6.1.72"/>
    </reaction>
</comment>
<dbReference type="GO" id="GO:0005730">
    <property type="term" value="C:nucleolus"/>
    <property type="evidence" value="ECO:0007669"/>
    <property type="project" value="UniProtKB-SubCell"/>
</dbReference>
<keyword evidence="15" id="KW-0963">Cytoplasm</keyword>
<reference evidence="26 27" key="1">
    <citation type="journal article" date="2012" name="Genome Biol.">
        <title>Sequencing three crocodilian genomes to illuminate the evolution of archosaurs and amniotes.</title>
        <authorList>
            <person name="St John J.A."/>
            <person name="Braun E.L."/>
            <person name="Isberg S.R."/>
            <person name="Miles L.G."/>
            <person name="Chong A.Y."/>
            <person name="Gongora J."/>
            <person name="Dalzell P."/>
            <person name="Moran C."/>
            <person name="Bed'hom B."/>
            <person name="Abzhanov A."/>
            <person name="Burgess S.C."/>
            <person name="Cooksey A.M."/>
            <person name="Castoe T.A."/>
            <person name="Crawford N.G."/>
            <person name="Densmore L.D."/>
            <person name="Drew J.C."/>
            <person name="Edwards S.V."/>
            <person name="Faircloth B.C."/>
            <person name="Fujita M.K."/>
            <person name="Greenwold M.J."/>
            <person name="Hoffmann F.G."/>
            <person name="Howard J.M."/>
            <person name="Iguchi T."/>
            <person name="Janes D.E."/>
            <person name="Khan S.Y."/>
            <person name="Kohno S."/>
            <person name="de Koning A.J."/>
            <person name="Lance S.L."/>
            <person name="McCarthy F.M."/>
            <person name="McCormack J.E."/>
            <person name="Merchant M.E."/>
            <person name="Peterson D.G."/>
            <person name="Pollock D.D."/>
            <person name="Pourmand N."/>
            <person name="Raney B.J."/>
            <person name="Roessler K.A."/>
            <person name="Sanford J.R."/>
            <person name="Sawyer R.H."/>
            <person name="Schmidt C.J."/>
            <person name="Triplett E.W."/>
            <person name="Tuberville T.D."/>
            <person name="Venegas-Anaya M."/>
            <person name="Howard J.T."/>
            <person name="Jarvis E.D."/>
            <person name="Guillette L.J.Jr."/>
            <person name="Glenn T.C."/>
            <person name="Green R.E."/>
            <person name="Ray D.A."/>
        </authorList>
    </citation>
    <scope>NUCLEOTIDE SEQUENCE [LARGE SCALE GENOMIC DNA]</scope>
    <source>
        <strain evidence="26">KSC_2009_1</strain>
    </source>
</reference>
<evidence type="ECO:0000256" key="10">
    <source>
        <dbReference type="ARBA" id="ARBA00022771"/>
    </source>
</evidence>
<dbReference type="InterPro" id="IPR036265">
    <property type="entry name" value="HIT-like_sf"/>
</dbReference>
<dbReference type="FunFam" id="3.90.640.10:FF:000007">
    <property type="entry name" value="Actin like 7B"/>
    <property type="match status" value="1"/>
</dbReference>
<sequence length="653" mass="74071">MPPHLCCGRSSAIMLVCWLVRRDKCCPRIKLPHLKTVVIGRGPETEITDKKCSRQQVQLKADCNKGYVWIKQIGVNPASIDLVNIGKDEEVKMKPGQVLHIVNKLYPCTIQFLEEAGDPGTVSQGRLKAEKRSSEDSRNGNTENGSAKSMKMEASDLEDTNKSGSVGSSFTSPSASSLSQKEYLGHWSQGLKVSMQDLNQQVYKDERVVAIKDKYPKARYHWLILPWDSISSLKSVTKEHLGLLEHMHAIGEKLVHQCPERENLQFRLGYHAIPSMSHIHLHVISQDFDSPCLKTKKHWNSFTTEYFLNSQDVIEMIKTKGKVLETAKTGDNRKDTFVGRELYSANIPLKLVNPLRHGIIVDWDCVQDIWKYIFHNEMKILPEEHAILVSDPPLSPTTNREKYAEMLFETFGAPAMHIAYQSRLSMYSYGKTSALVVESGHGVSYVVPIYEGYTMPSITGRVDYAGSDLTSYLMKLLNESGYQFKEEDLSKVENIKEKCCYTSLDVPREMSLQRLPVEYELPDGHLIKIGKEQFLCAEMLFTPSLIGFQQPGLALMTMTCLNKCDVDLRKKLMDSILLCGGCTMLKGFADRFQQELIKMCPNNNPVVAASPERKSSVWTGGSILASLKSFQQLWVHRREYEEHGPFFIYRKCF</sequence>
<dbReference type="FunFam" id="3.30.428.10:FF:000004">
    <property type="entry name" value="aprataxin isoform X2"/>
    <property type="match status" value="1"/>
</dbReference>
<feature type="domain" description="HIT" evidence="25">
    <location>
        <begin position="188"/>
        <end position="293"/>
    </location>
</feature>
<keyword evidence="8" id="KW-0479">Metal-binding</keyword>
<evidence type="ECO:0000256" key="11">
    <source>
        <dbReference type="ARBA" id="ARBA00022801"/>
    </source>
</evidence>
<name>A0A151NEI0_ALLMI</name>
<dbReference type="STRING" id="8496.A0A151NEI0"/>
<evidence type="ECO:0000256" key="17">
    <source>
        <dbReference type="ARBA" id="ARBA00024601"/>
    </source>
</evidence>
<dbReference type="EC" id="3.6.1.71" evidence="6"/>
<comment type="catalytic activity">
    <reaction evidence="20">
        <text>a 5'-end adenosine-5'-diphospho-5'-ribonucleoside-2'-deoxyribonucleotide-DNA + H2O = a 5'-end 5'-phospho-ribonucleoside-2'-deoxyribonucleotide-DNA + AMP + 2 H(+)</text>
        <dbReference type="Rhea" id="RHEA:52132"/>
        <dbReference type="Rhea" id="RHEA-COMP:13182"/>
        <dbReference type="Rhea" id="RHEA-COMP:13183"/>
        <dbReference type="ChEBI" id="CHEBI:15377"/>
        <dbReference type="ChEBI" id="CHEBI:15378"/>
        <dbReference type="ChEBI" id="CHEBI:136414"/>
        <dbReference type="ChEBI" id="CHEBI:136415"/>
        <dbReference type="ChEBI" id="CHEBI:456215"/>
        <dbReference type="EC" id="3.6.1.71"/>
    </reaction>
</comment>
<evidence type="ECO:0000256" key="18">
    <source>
        <dbReference type="ARBA" id="ARBA00032750"/>
    </source>
</evidence>
<dbReference type="EC" id="3.6.1.72" evidence="5"/>
<keyword evidence="16" id="KW-0539">Nucleus</keyword>
<evidence type="ECO:0000256" key="7">
    <source>
        <dbReference type="ARBA" id="ARBA00018614"/>
    </source>
</evidence>
<evidence type="ECO:0000256" key="14">
    <source>
        <dbReference type="ARBA" id="ARBA00023204"/>
    </source>
</evidence>
<dbReference type="InterPro" id="IPR004000">
    <property type="entry name" value="Actin"/>
</dbReference>
<organism evidence="26 27">
    <name type="scientific">Alligator mississippiensis</name>
    <name type="common">American alligator</name>
    <dbReference type="NCBI Taxonomy" id="8496"/>
    <lineage>
        <taxon>Eukaryota</taxon>
        <taxon>Metazoa</taxon>
        <taxon>Chordata</taxon>
        <taxon>Craniata</taxon>
        <taxon>Vertebrata</taxon>
        <taxon>Euteleostomi</taxon>
        <taxon>Archelosauria</taxon>
        <taxon>Archosauria</taxon>
        <taxon>Crocodylia</taxon>
        <taxon>Alligatoridae</taxon>
        <taxon>Alligatorinae</taxon>
        <taxon>Alligator</taxon>
    </lineage>
</organism>
<dbReference type="Gene3D" id="3.30.420.40">
    <property type="match status" value="3"/>
</dbReference>
<evidence type="ECO:0000313" key="27">
    <source>
        <dbReference type="Proteomes" id="UP000050525"/>
    </source>
</evidence>
<keyword evidence="14" id="KW-0234">DNA repair</keyword>
<protein>
    <recommendedName>
        <fullName evidence="7">Aprataxin</fullName>
        <ecNumber evidence="6">3.6.1.71</ecNumber>
        <ecNumber evidence="5">3.6.1.72</ecNumber>
    </recommendedName>
    <alternativeName>
        <fullName evidence="18">Forkhead-associated domain histidine triad-like protein</fullName>
    </alternativeName>
</protein>
<dbReference type="SMART" id="SM00268">
    <property type="entry name" value="ACTIN"/>
    <property type="match status" value="1"/>
</dbReference>
<evidence type="ECO:0000256" key="8">
    <source>
        <dbReference type="ARBA" id="ARBA00022723"/>
    </source>
</evidence>
<evidence type="ECO:0000259" key="25">
    <source>
        <dbReference type="PROSITE" id="PS51084"/>
    </source>
</evidence>
<dbReference type="Gene3D" id="2.60.200.20">
    <property type="match status" value="1"/>
</dbReference>
<comment type="similarity">
    <text evidence="4 23">Belongs to the actin family.</text>
</comment>
<evidence type="ECO:0000256" key="23">
    <source>
        <dbReference type="RuleBase" id="RU000487"/>
    </source>
</evidence>
<evidence type="ECO:0000256" key="13">
    <source>
        <dbReference type="ARBA" id="ARBA00023125"/>
    </source>
</evidence>
<feature type="compositionally biased region" description="Basic and acidic residues" evidence="24">
    <location>
        <begin position="127"/>
        <end position="138"/>
    </location>
</feature>
<dbReference type="GO" id="GO:0003677">
    <property type="term" value="F:DNA binding"/>
    <property type="evidence" value="ECO:0007669"/>
    <property type="project" value="UniProtKB-KW"/>
</dbReference>
<dbReference type="Proteomes" id="UP000050525">
    <property type="component" value="Unassembled WGS sequence"/>
</dbReference>
<evidence type="ECO:0000256" key="19">
    <source>
        <dbReference type="ARBA" id="ARBA00044639"/>
    </source>
</evidence>
<dbReference type="SUPFAM" id="SSF54197">
    <property type="entry name" value="HIT-like"/>
    <property type="match status" value="1"/>
</dbReference>
<feature type="short sequence motif" description="Histidine triad motif" evidence="22">
    <location>
        <begin position="278"/>
        <end position="282"/>
    </location>
</feature>
<dbReference type="SUPFAM" id="SSF53067">
    <property type="entry name" value="Actin-like ATPase domain"/>
    <property type="match status" value="2"/>
</dbReference>
<evidence type="ECO:0000256" key="9">
    <source>
        <dbReference type="ARBA" id="ARBA00022763"/>
    </source>
</evidence>
<dbReference type="AlphaFoldDB" id="A0A151NEI0"/>
<evidence type="ECO:0000256" key="15">
    <source>
        <dbReference type="ARBA" id="ARBA00023212"/>
    </source>
</evidence>
<dbReference type="GO" id="GO:0000012">
    <property type="term" value="P:single strand break repair"/>
    <property type="evidence" value="ECO:0007669"/>
    <property type="project" value="UniProtKB-ARBA"/>
</dbReference>
<feature type="compositionally biased region" description="Low complexity" evidence="24">
    <location>
        <begin position="163"/>
        <end position="176"/>
    </location>
</feature>
<evidence type="ECO:0000256" key="16">
    <source>
        <dbReference type="ARBA" id="ARBA00023242"/>
    </source>
</evidence>
<dbReference type="GO" id="GO:0005654">
    <property type="term" value="C:nucleoplasm"/>
    <property type="evidence" value="ECO:0007669"/>
    <property type="project" value="UniProtKB-SubCell"/>
</dbReference>
<gene>
    <name evidence="26" type="primary">ACTL7A-1</name>
    <name evidence="26" type="ORF">Y1Q_0000940</name>
</gene>
<keyword evidence="13" id="KW-0238">DNA-binding</keyword>
<dbReference type="eggNOG" id="KOG0676">
    <property type="taxonomic scope" value="Eukaryota"/>
</dbReference>
<dbReference type="GO" id="GO:0120108">
    <property type="term" value="F:DNA-3'-diphospho-5'-guanosine diphosphatase activity"/>
    <property type="evidence" value="ECO:0007669"/>
    <property type="project" value="UniProtKB-EC"/>
</dbReference>
<evidence type="ECO:0000256" key="4">
    <source>
        <dbReference type="ARBA" id="ARBA00006752"/>
    </source>
</evidence>
<comment type="function">
    <text evidence="21">DNA-binding protein involved in single-strand DNA break repair, double-strand DNA break repair and base excision repair. Resolves abortive DNA ligation intermediates formed either at base excision sites, or when DNA ligases attempt to repair non-ligatable breaks induced by reactive oxygen species. Catalyzes the release of adenylate groups covalently linked to 5'-phosphate termini, resulting in the production of 5'-phosphate termini that can be efficiently rejoined. Also able to hydrolyze adenosine 5'-monophosphoramidate (AMP-NH(2)) and diadenosine tetraphosphate (AppppA), but with lower catalytic activity. Likewise, catalyzes the release of 3'-linked guanosine (DNAppG) and inosine (DNAppI) from DNA, but has higher specific activity with 5'-linked adenosine (AppDNA).</text>
</comment>
<keyword evidence="9" id="KW-0227">DNA damage</keyword>
<comment type="catalytic activity">
    <reaction evidence="19">
        <text>a 5'-end adenosine-5'-diphospho-5'-2'-deoxyribonucleoside-DNA + H2O = a 5'-end 5'-phospho-2'-deoxyribonucleoside-DNA + AMP + 2 H(+)</text>
        <dbReference type="Rhea" id="RHEA:52128"/>
        <dbReference type="Rhea" id="RHEA-COMP:13180"/>
        <dbReference type="Rhea" id="RHEA-COMP:13181"/>
        <dbReference type="ChEBI" id="CHEBI:15377"/>
        <dbReference type="ChEBI" id="CHEBI:15378"/>
        <dbReference type="ChEBI" id="CHEBI:136412"/>
        <dbReference type="ChEBI" id="CHEBI:136413"/>
        <dbReference type="ChEBI" id="CHEBI:456215"/>
        <dbReference type="EC" id="3.6.1.71"/>
    </reaction>
</comment>
<evidence type="ECO:0000256" key="22">
    <source>
        <dbReference type="PROSITE-ProRule" id="PRU00464"/>
    </source>
</evidence>
<comment type="caution">
    <text evidence="26">The sequence shown here is derived from an EMBL/GenBank/DDBJ whole genome shotgun (WGS) entry which is preliminary data.</text>
</comment>
<dbReference type="PROSITE" id="PS00892">
    <property type="entry name" value="HIT_1"/>
    <property type="match status" value="1"/>
</dbReference>
<dbReference type="PROSITE" id="PS51084">
    <property type="entry name" value="HIT_2"/>
    <property type="match status" value="1"/>
</dbReference>
<dbReference type="Pfam" id="PF17913">
    <property type="entry name" value="FHA_2"/>
    <property type="match status" value="1"/>
</dbReference>
<keyword evidence="15" id="KW-0206">Cytoskeleton</keyword>
<evidence type="ECO:0000256" key="3">
    <source>
        <dbReference type="ARBA" id="ARBA00004642"/>
    </source>
</evidence>
<dbReference type="Pfam" id="PF11969">
    <property type="entry name" value="DcpS_C"/>
    <property type="match status" value="1"/>
</dbReference>
<keyword evidence="11" id="KW-0378">Hydrolase</keyword>
<dbReference type="InterPro" id="IPR043129">
    <property type="entry name" value="ATPase_NBD"/>
</dbReference>
<evidence type="ECO:0000256" key="24">
    <source>
        <dbReference type="SAM" id="MobiDB-lite"/>
    </source>
</evidence>
<dbReference type="FunFam" id="2.60.200.20:FF:000010">
    <property type="entry name" value="aprataxin isoform X1"/>
    <property type="match status" value="1"/>
</dbReference>
<dbReference type="GO" id="GO:0008270">
    <property type="term" value="F:zinc ion binding"/>
    <property type="evidence" value="ECO:0007669"/>
    <property type="project" value="UniProtKB-KW"/>
</dbReference>
<dbReference type="PRINTS" id="PR00190">
    <property type="entry name" value="ACTIN"/>
</dbReference>
<dbReference type="PANTHER" id="PTHR11937">
    <property type="entry name" value="ACTIN"/>
    <property type="match status" value="1"/>
</dbReference>
<dbReference type="InterPro" id="IPR041388">
    <property type="entry name" value="FHA_2"/>
</dbReference>
<keyword evidence="27" id="KW-1185">Reference proteome</keyword>
<evidence type="ECO:0000256" key="20">
    <source>
        <dbReference type="ARBA" id="ARBA00044713"/>
    </source>
</evidence>
<dbReference type="GO" id="GO:0033699">
    <property type="term" value="F:DNA 5'-adenosine monophosphate hydrolase activity"/>
    <property type="evidence" value="ECO:0007669"/>
    <property type="project" value="UniProtKB-EC"/>
</dbReference>
<feature type="region of interest" description="Disordered" evidence="24">
    <location>
        <begin position="121"/>
        <end position="176"/>
    </location>
</feature>
<evidence type="ECO:0000256" key="1">
    <source>
        <dbReference type="ARBA" id="ARBA00004245"/>
    </source>
</evidence>
<evidence type="ECO:0000256" key="21">
    <source>
        <dbReference type="ARBA" id="ARBA00045142"/>
    </source>
</evidence>
<dbReference type="InterPro" id="IPR011146">
    <property type="entry name" value="HIT-like"/>
</dbReference>
<evidence type="ECO:0000313" key="26">
    <source>
        <dbReference type="EMBL" id="KYO35029.1"/>
    </source>
</evidence>
<accession>A0A151NEI0</accession>
<dbReference type="FunFam" id="3.30.420.40:FF:000050">
    <property type="entry name" value="Actin, alpha skeletal muscle"/>
    <property type="match status" value="1"/>
</dbReference>
<dbReference type="InterPro" id="IPR008984">
    <property type="entry name" value="SMAD_FHA_dom_sf"/>
</dbReference>
<dbReference type="SUPFAM" id="SSF49879">
    <property type="entry name" value="SMAD/FHA domain"/>
    <property type="match status" value="1"/>
</dbReference>
<dbReference type="GO" id="GO:0005856">
    <property type="term" value="C:cytoskeleton"/>
    <property type="evidence" value="ECO:0007669"/>
    <property type="project" value="UniProtKB-SubCell"/>
</dbReference>